<dbReference type="RefSeq" id="WP_149782683.1">
    <property type="nucleotide sequence ID" value="NZ_FMZP01000068.1"/>
</dbReference>
<dbReference type="Pfam" id="PF01554">
    <property type="entry name" value="MatE"/>
    <property type="match status" value="1"/>
</dbReference>
<dbReference type="GO" id="GO:0005886">
    <property type="term" value="C:plasma membrane"/>
    <property type="evidence" value="ECO:0007669"/>
    <property type="project" value="UniProtKB-SubCell"/>
</dbReference>
<feature type="transmembrane region" description="Helical" evidence="6">
    <location>
        <begin position="117"/>
        <end position="134"/>
    </location>
</feature>
<evidence type="ECO:0000256" key="6">
    <source>
        <dbReference type="SAM" id="Phobius"/>
    </source>
</evidence>
<feature type="transmembrane region" description="Helical" evidence="6">
    <location>
        <begin position="179"/>
        <end position="198"/>
    </location>
</feature>
<evidence type="ECO:0000256" key="3">
    <source>
        <dbReference type="ARBA" id="ARBA00022692"/>
    </source>
</evidence>
<dbReference type="Proteomes" id="UP000324021">
    <property type="component" value="Unassembled WGS sequence"/>
</dbReference>
<feature type="transmembrane region" description="Helical" evidence="6">
    <location>
        <begin position="424"/>
        <end position="441"/>
    </location>
</feature>
<name>A0A1G6YJJ3_9EURY</name>
<feature type="transmembrane region" description="Helical" evidence="6">
    <location>
        <begin position="392"/>
        <end position="412"/>
    </location>
</feature>
<keyword evidence="5 6" id="KW-0472">Membrane</keyword>
<dbReference type="PANTHER" id="PTHR30250">
    <property type="entry name" value="PST FAMILY PREDICTED COLANIC ACID TRANSPORTER"/>
    <property type="match status" value="1"/>
</dbReference>
<dbReference type="GO" id="GO:0042910">
    <property type="term" value="F:xenobiotic transmembrane transporter activity"/>
    <property type="evidence" value="ECO:0007669"/>
    <property type="project" value="InterPro"/>
</dbReference>
<dbReference type="GO" id="GO:0015297">
    <property type="term" value="F:antiporter activity"/>
    <property type="evidence" value="ECO:0007669"/>
    <property type="project" value="InterPro"/>
</dbReference>
<evidence type="ECO:0000256" key="4">
    <source>
        <dbReference type="ARBA" id="ARBA00022989"/>
    </source>
</evidence>
<dbReference type="InterPro" id="IPR002528">
    <property type="entry name" value="MATE_fam"/>
</dbReference>
<organism evidence="7 8">
    <name type="scientific">Natrinema hispanicum</name>
    <dbReference type="NCBI Taxonomy" id="392421"/>
    <lineage>
        <taxon>Archaea</taxon>
        <taxon>Methanobacteriati</taxon>
        <taxon>Methanobacteriota</taxon>
        <taxon>Stenosarchaea group</taxon>
        <taxon>Halobacteria</taxon>
        <taxon>Halobacteriales</taxon>
        <taxon>Natrialbaceae</taxon>
        <taxon>Natrinema</taxon>
    </lineage>
</organism>
<feature type="transmembrane region" description="Helical" evidence="6">
    <location>
        <begin position="219"/>
        <end position="239"/>
    </location>
</feature>
<keyword evidence="2" id="KW-1003">Cell membrane</keyword>
<evidence type="ECO:0000313" key="7">
    <source>
        <dbReference type="EMBL" id="SDD90461.1"/>
    </source>
</evidence>
<keyword evidence="3 6" id="KW-0812">Transmembrane</keyword>
<evidence type="ECO:0000256" key="5">
    <source>
        <dbReference type="ARBA" id="ARBA00023136"/>
    </source>
</evidence>
<keyword evidence="4 6" id="KW-1133">Transmembrane helix</keyword>
<dbReference type="InterPro" id="IPR050833">
    <property type="entry name" value="Poly_Biosynth_Transport"/>
</dbReference>
<feature type="transmembrane region" description="Helical" evidence="6">
    <location>
        <begin position="84"/>
        <end position="105"/>
    </location>
</feature>
<dbReference type="EMBL" id="FMZP01000068">
    <property type="protein sequence ID" value="SDD90461.1"/>
    <property type="molecule type" value="Genomic_DNA"/>
</dbReference>
<dbReference type="AlphaFoldDB" id="A0A1G6YJJ3"/>
<gene>
    <name evidence="7" type="ORF">SAMN05192552_10684</name>
</gene>
<comment type="subcellular location">
    <subcellularLocation>
        <location evidence="1">Cell membrane</location>
        <topology evidence="1">Multi-pass membrane protein</topology>
    </subcellularLocation>
</comment>
<feature type="transmembrane region" description="Helical" evidence="6">
    <location>
        <begin position="44"/>
        <end position="63"/>
    </location>
</feature>
<feature type="transmembrane region" description="Helical" evidence="6">
    <location>
        <begin position="367"/>
        <end position="386"/>
    </location>
</feature>
<reference evidence="7 8" key="1">
    <citation type="submission" date="2016-10" db="EMBL/GenBank/DDBJ databases">
        <authorList>
            <person name="Varghese N."/>
            <person name="Submissions S."/>
        </authorList>
    </citation>
    <scope>NUCLEOTIDE SEQUENCE [LARGE SCALE GENOMIC DNA]</scope>
    <source>
        <strain evidence="7 8">CDM_1</strain>
    </source>
</reference>
<feature type="transmembrane region" description="Helical" evidence="6">
    <location>
        <begin position="331"/>
        <end position="355"/>
    </location>
</feature>
<feature type="transmembrane region" description="Helical" evidence="6">
    <location>
        <begin position="12"/>
        <end position="32"/>
    </location>
</feature>
<feature type="transmembrane region" description="Helical" evidence="6">
    <location>
        <begin position="300"/>
        <end position="319"/>
    </location>
</feature>
<evidence type="ECO:0000256" key="1">
    <source>
        <dbReference type="ARBA" id="ARBA00004651"/>
    </source>
</evidence>
<feature type="transmembrane region" description="Helical" evidence="6">
    <location>
        <begin position="453"/>
        <end position="477"/>
    </location>
</feature>
<sequence length="492" mass="54346">MKGERMIKGFLVILSGKVGKILVGVATTPILIRFLNETEYGNYAFMMSIFGLLLVPINGVVFDGARKFLSEDRFSHIQSQIITFYIKIIIIVVSVFMLFIFSLDLSSIIQRTLPNKFVGYFYVLIPILFLRASVSLARSSLLGIGLEKFSEPLEFLRKFSFSVTAIYLAYAGFGTLGVLFSHIIAAFIVTAISIPLLSKKFSYKLSSINIPNTFPRKNLLTFSLLNIVLMSLIFSMRHIDVIFLRLLLEGEQTAYYKAALVIAEFLWFVPLALQITLVHSTSKLWDNNKIDDINNMSRNITKYNLIFTLLLVVGLAVLADEFVNFYFGVRYAASATPLLLLLPGVLGFALARPIFAIGQGKGDVLPLVYATGASALLNIVLNILLIPRFGMTGAAIATSIGYGSMAIFHIFISIKKIGFNPIKGIPIFRIGFSGLITLYVLDKLNSQVITGSISLVTIPVIGGLVYITLLLLFGVITRSQYNTVVDMVSLGE</sequence>
<proteinExistence type="predicted"/>
<dbReference type="PANTHER" id="PTHR30250:SF11">
    <property type="entry name" value="O-ANTIGEN TRANSPORTER-RELATED"/>
    <property type="match status" value="1"/>
</dbReference>
<feature type="transmembrane region" description="Helical" evidence="6">
    <location>
        <begin position="259"/>
        <end position="279"/>
    </location>
</feature>
<evidence type="ECO:0000313" key="8">
    <source>
        <dbReference type="Proteomes" id="UP000324021"/>
    </source>
</evidence>
<evidence type="ECO:0000256" key="2">
    <source>
        <dbReference type="ARBA" id="ARBA00022475"/>
    </source>
</evidence>
<accession>A0A1G6YJJ3</accession>
<protein>
    <submittedName>
        <fullName evidence="7">Membrane protein involved in the export of O-antigen and teichoic acid</fullName>
    </submittedName>
</protein>